<dbReference type="AlphaFoldDB" id="A0A3N7JRA6"/>
<keyword evidence="4" id="KW-0378">Hydrolase</keyword>
<comment type="similarity">
    <text evidence="2">Belongs to the phospholipase D family.</text>
</comment>
<name>A0A3N7JRA6_9BURK</name>
<sequence length="596" mass="64879">MPAGALQVHHCAHPAQVMPTRGSAMKASVTRQGLTVRVIAGTRNAIIAMDLQDDKRPGCLGFSIGRMDMGPASSAPVAGEFRWLPNMLRFPSDLQGGGTTLTAPLQKFRWGDYTLMPAHRYRFTVVPRYGAPGQMMPALSPTEAPQGDGITLDVTTEDPTHDETFVHFNRAAAASSAFNTKFGDVADLAANTPKAKKARDWLSNGLKEALLAYMKKAEDNTWALHGAIYEFQQVELLQGLQEAIGRGVDVKIVYHHRHKDAKDTTAKKNDDAVKRAELGTVAKPRKADPQSAIMHDKFLVLLKNENGKLVPKSVWTGSTNWTDGALYGQLNVGHAVFDEKVAAIYESCFKLLLDDADSSTMKQALATLTPVSLTLPAGHQVIPILSPQSDDTMLHLYASLCEGAKSLLVSAPFALSPVILKVLSKKNEQAVRFMLLDKVGSLGGPEEVNVIEGDPSNSIAVATTLSSPLHDFQKKLLEGNESFHHAGIHIHSKIFAIDPFGSDPIIVTGSANFSNNSTVVNDSNTLIIRGSTAIADIYACEFMRMFEHYHFRAKQAGKIKSGKPMALSETDAWSAKYYVKDSKEERDRRLFAGTLS</sequence>
<dbReference type="Gene3D" id="3.30.870.10">
    <property type="entry name" value="Endonuclease Chain A"/>
    <property type="match status" value="2"/>
</dbReference>
<evidence type="ECO:0000259" key="7">
    <source>
        <dbReference type="PROSITE" id="PS50035"/>
    </source>
</evidence>
<reference evidence="8 9" key="1">
    <citation type="submission" date="2018-08" db="EMBL/GenBank/DDBJ databases">
        <authorList>
            <person name="Khan S.A."/>
            <person name="Jeon C.O."/>
            <person name="Chun B.H."/>
            <person name="Jeong S.E."/>
        </authorList>
    </citation>
    <scope>NUCLEOTIDE SEQUENCE [LARGE SCALE GENOMIC DNA]</scope>
    <source>
        <strain evidence="8 9">S-16</strain>
    </source>
</reference>
<evidence type="ECO:0000256" key="5">
    <source>
        <dbReference type="ARBA" id="ARBA00022963"/>
    </source>
</evidence>
<dbReference type="GO" id="GO:0006793">
    <property type="term" value="P:phosphorus metabolic process"/>
    <property type="evidence" value="ECO:0007669"/>
    <property type="project" value="UniProtKB-ARBA"/>
</dbReference>
<protein>
    <recommendedName>
        <fullName evidence="3">phospholipase D</fullName>
        <ecNumber evidence="3">3.1.4.4</ecNumber>
    </recommendedName>
</protein>
<dbReference type="PANTHER" id="PTHR43856:SF1">
    <property type="entry name" value="MITOCHONDRIAL CARDIOLIPIN HYDROLASE"/>
    <property type="match status" value="1"/>
</dbReference>
<dbReference type="InterPro" id="IPR051406">
    <property type="entry name" value="PLD_domain"/>
</dbReference>
<dbReference type="GO" id="GO:0016891">
    <property type="term" value="F:RNA endonuclease activity producing 5'-phosphomonoesters, hydrolytic mechanism"/>
    <property type="evidence" value="ECO:0007669"/>
    <property type="project" value="TreeGrafter"/>
</dbReference>
<evidence type="ECO:0000313" key="9">
    <source>
        <dbReference type="Proteomes" id="UP000267464"/>
    </source>
</evidence>
<dbReference type="EMBL" id="QUSW01000004">
    <property type="protein sequence ID" value="RQP23539.1"/>
    <property type="molecule type" value="Genomic_DNA"/>
</dbReference>
<accession>A0A3N7JRA6</accession>
<keyword evidence="9" id="KW-1185">Reference proteome</keyword>
<evidence type="ECO:0000256" key="1">
    <source>
        <dbReference type="ARBA" id="ARBA00000798"/>
    </source>
</evidence>
<comment type="catalytic activity">
    <reaction evidence="1">
        <text>a 1,2-diacyl-sn-glycero-3-phosphocholine + H2O = a 1,2-diacyl-sn-glycero-3-phosphate + choline + H(+)</text>
        <dbReference type="Rhea" id="RHEA:14445"/>
        <dbReference type="ChEBI" id="CHEBI:15354"/>
        <dbReference type="ChEBI" id="CHEBI:15377"/>
        <dbReference type="ChEBI" id="CHEBI:15378"/>
        <dbReference type="ChEBI" id="CHEBI:57643"/>
        <dbReference type="ChEBI" id="CHEBI:58608"/>
        <dbReference type="EC" id="3.1.4.4"/>
    </reaction>
</comment>
<evidence type="ECO:0000256" key="2">
    <source>
        <dbReference type="ARBA" id="ARBA00008664"/>
    </source>
</evidence>
<gene>
    <name evidence="8" type="ORF">DZC73_15420</name>
</gene>
<dbReference type="GO" id="GO:0016042">
    <property type="term" value="P:lipid catabolic process"/>
    <property type="evidence" value="ECO:0007669"/>
    <property type="project" value="UniProtKB-KW"/>
</dbReference>
<organism evidence="8 9">
    <name type="scientific">Piscinibacter terrae</name>
    <dbReference type="NCBI Taxonomy" id="2496871"/>
    <lineage>
        <taxon>Bacteria</taxon>
        <taxon>Pseudomonadati</taxon>
        <taxon>Pseudomonadota</taxon>
        <taxon>Betaproteobacteria</taxon>
        <taxon>Burkholderiales</taxon>
        <taxon>Sphaerotilaceae</taxon>
        <taxon>Piscinibacter</taxon>
    </lineage>
</organism>
<keyword evidence="5" id="KW-0442">Lipid degradation</keyword>
<dbReference type="InterPro" id="IPR025202">
    <property type="entry name" value="PLD-like_dom"/>
</dbReference>
<evidence type="ECO:0000256" key="3">
    <source>
        <dbReference type="ARBA" id="ARBA00012027"/>
    </source>
</evidence>
<dbReference type="InterPro" id="IPR001736">
    <property type="entry name" value="PLipase_D/transphosphatidylase"/>
</dbReference>
<evidence type="ECO:0000256" key="6">
    <source>
        <dbReference type="ARBA" id="ARBA00023098"/>
    </source>
</evidence>
<dbReference type="Pfam" id="PF13091">
    <property type="entry name" value="PLDc_2"/>
    <property type="match status" value="2"/>
</dbReference>
<feature type="domain" description="PLD phosphodiesterase" evidence="7">
    <location>
        <begin position="486"/>
        <end position="517"/>
    </location>
</feature>
<proteinExistence type="inferred from homology"/>
<dbReference type="SUPFAM" id="SSF56024">
    <property type="entry name" value="Phospholipase D/nuclease"/>
    <property type="match status" value="2"/>
</dbReference>
<keyword evidence="6" id="KW-0443">Lipid metabolism</keyword>
<dbReference type="GO" id="GO:0004630">
    <property type="term" value="F:phospholipase D activity"/>
    <property type="evidence" value="ECO:0007669"/>
    <property type="project" value="UniProtKB-EC"/>
</dbReference>
<evidence type="ECO:0000313" key="8">
    <source>
        <dbReference type="EMBL" id="RQP23539.1"/>
    </source>
</evidence>
<dbReference type="PANTHER" id="PTHR43856">
    <property type="entry name" value="CARDIOLIPIN HYDROLASE"/>
    <property type="match status" value="1"/>
</dbReference>
<dbReference type="Proteomes" id="UP000267464">
    <property type="component" value="Unassembled WGS sequence"/>
</dbReference>
<evidence type="ECO:0000256" key="4">
    <source>
        <dbReference type="ARBA" id="ARBA00022801"/>
    </source>
</evidence>
<dbReference type="EC" id="3.1.4.4" evidence="3"/>
<dbReference type="PROSITE" id="PS50035">
    <property type="entry name" value="PLD"/>
    <property type="match status" value="1"/>
</dbReference>
<reference evidence="8 9" key="2">
    <citation type="submission" date="2018-12" db="EMBL/GenBank/DDBJ databases">
        <title>Rhizobacter gummiphilus sp. nov., a rubber-degrading bacterium isolated from the soil of a botanical garden in Japan.</title>
        <authorList>
            <person name="Shunsuke S.S."/>
        </authorList>
    </citation>
    <scope>NUCLEOTIDE SEQUENCE [LARGE SCALE GENOMIC DNA]</scope>
    <source>
        <strain evidence="8 9">S-16</strain>
    </source>
</reference>
<comment type="caution">
    <text evidence="8">The sequence shown here is derived from an EMBL/GenBank/DDBJ whole genome shotgun (WGS) entry which is preliminary data.</text>
</comment>
<dbReference type="CDD" id="cd09172">
    <property type="entry name" value="PLDc_Nuc_like_unchar1_1"/>
    <property type="match status" value="1"/>
</dbReference>